<accession>A0A1G2K8K6</accession>
<name>A0A1G2K8K6_9BACT</name>
<dbReference type="AlphaFoldDB" id="A0A1G2K8K6"/>
<proteinExistence type="predicted"/>
<dbReference type="EMBL" id="MHQC01000006">
    <property type="protein sequence ID" value="OGZ95715.1"/>
    <property type="molecule type" value="Genomic_DNA"/>
</dbReference>
<comment type="caution">
    <text evidence="1">The sequence shown here is derived from an EMBL/GenBank/DDBJ whole genome shotgun (WGS) entry which is preliminary data.</text>
</comment>
<reference evidence="1 2" key="1">
    <citation type="journal article" date="2016" name="Nat. Commun.">
        <title>Thousands of microbial genomes shed light on interconnected biogeochemical processes in an aquifer system.</title>
        <authorList>
            <person name="Anantharaman K."/>
            <person name="Brown C.T."/>
            <person name="Hug L.A."/>
            <person name="Sharon I."/>
            <person name="Castelle C.J."/>
            <person name="Probst A.J."/>
            <person name="Thomas B.C."/>
            <person name="Singh A."/>
            <person name="Wilkins M.J."/>
            <person name="Karaoz U."/>
            <person name="Brodie E.L."/>
            <person name="Williams K.H."/>
            <person name="Hubbard S.S."/>
            <person name="Banfield J.F."/>
        </authorList>
    </citation>
    <scope>NUCLEOTIDE SEQUENCE [LARGE SCALE GENOMIC DNA]</scope>
</reference>
<dbReference type="Proteomes" id="UP000177152">
    <property type="component" value="Unassembled WGS sequence"/>
</dbReference>
<sequence length="99" mass="11625">MINKSKKELPKVGDEIWMPGGKRKVLSTKQDWALAALLHTKVWWVLVEGSGNGYSSGPSWFEWENNLDEHQEYFKEVFERRDCKKCQFPLPWNTCEIHG</sequence>
<gene>
    <name evidence="1" type="ORF">A2633_01925</name>
</gene>
<evidence type="ECO:0000313" key="2">
    <source>
        <dbReference type="Proteomes" id="UP000177152"/>
    </source>
</evidence>
<evidence type="ECO:0000313" key="1">
    <source>
        <dbReference type="EMBL" id="OGZ95715.1"/>
    </source>
</evidence>
<organism evidence="1 2">
    <name type="scientific">Candidatus Sungbacteria bacterium RIFCSPHIGHO2_01_FULL_47_32</name>
    <dbReference type="NCBI Taxonomy" id="1802264"/>
    <lineage>
        <taxon>Bacteria</taxon>
        <taxon>Candidatus Sungiibacteriota</taxon>
    </lineage>
</organism>
<protein>
    <submittedName>
        <fullName evidence="1">Uncharacterized protein</fullName>
    </submittedName>
</protein>